<reference evidence="2 3" key="1">
    <citation type="submission" date="2023-06" db="EMBL/GenBank/DDBJ databases">
        <title>Five Gram-positive bacteria isolated from mangrove sediments in Shenzhen, Guangdong, China.</title>
        <authorList>
            <person name="Yu S."/>
            <person name="Zheng W."/>
            <person name="Huang Y."/>
        </authorList>
    </citation>
    <scope>NUCLEOTIDE SEQUENCE [LARGE SCALE GENOMIC DNA]</scope>
    <source>
        <strain evidence="2 3">SaN35-3</strain>
    </source>
</reference>
<sequence length="162" mass="19518">MIFSLLFFLIGCSYMIKVGLKFESKYSLVWLVAGFVFLLYYIHQTLWFLPGLIPGKILFSIKPEEMIIYKKKTVMLNNVRNVDLKRNTFNLINYIVIEPFEGRKVRIPTYNVIDDDHYLIIFDRHVYPYMTDQAKQVWDRKINLDMLLEDWKYKRGEPFTLK</sequence>
<evidence type="ECO:0000313" key="3">
    <source>
        <dbReference type="Proteomes" id="UP001197974"/>
    </source>
</evidence>
<name>A0ABY9JY31_9BACI</name>
<dbReference type="InterPro" id="IPR035324">
    <property type="entry name" value="DUF5381"/>
</dbReference>
<keyword evidence="1" id="KW-0472">Membrane</keyword>
<accession>A0ABY9JY31</accession>
<feature type="transmembrane region" description="Helical" evidence="1">
    <location>
        <begin position="25"/>
        <end position="42"/>
    </location>
</feature>
<protein>
    <submittedName>
        <fullName evidence="2">DUF5381 family protein</fullName>
    </submittedName>
</protein>
<dbReference type="Proteomes" id="UP001197974">
    <property type="component" value="Chromosome"/>
</dbReference>
<evidence type="ECO:0000256" key="1">
    <source>
        <dbReference type="SAM" id="Phobius"/>
    </source>
</evidence>
<evidence type="ECO:0000313" key="2">
    <source>
        <dbReference type="EMBL" id="WLR44316.1"/>
    </source>
</evidence>
<proteinExistence type="predicted"/>
<organism evidence="2 3">
    <name type="scientific">Bacillus carboniphilus</name>
    <dbReference type="NCBI Taxonomy" id="86663"/>
    <lineage>
        <taxon>Bacteria</taxon>
        <taxon>Bacillati</taxon>
        <taxon>Bacillota</taxon>
        <taxon>Bacilli</taxon>
        <taxon>Bacillales</taxon>
        <taxon>Bacillaceae</taxon>
        <taxon>Bacillus</taxon>
    </lineage>
</organism>
<keyword evidence="3" id="KW-1185">Reference proteome</keyword>
<dbReference type="EMBL" id="CP129013">
    <property type="protein sequence ID" value="WLR44316.1"/>
    <property type="molecule type" value="Genomic_DNA"/>
</dbReference>
<keyword evidence="1" id="KW-0812">Transmembrane</keyword>
<gene>
    <name evidence="2" type="ORF">LC087_11120</name>
</gene>
<dbReference type="Pfam" id="PF17353">
    <property type="entry name" value="DUF5381"/>
    <property type="match status" value="1"/>
</dbReference>
<keyword evidence="1" id="KW-1133">Transmembrane helix</keyword>